<keyword evidence="2" id="KW-1185">Reference proteome</keyword>
<dbReference type="EMBL" id="BPLR01013881">
    <property type="protein sequence ID" value="GIY64466.1"/>
    <property type="molecule type" value="Genomic_DNA"/>
</dbReference>
<comment type="caution">
    <text evidence="1">The sequence shown here is derived from an EMBL/GenBank/DDBJ whole genome shotgun (WGS) entry which is preliminary data.</text>
</comment>
<proteinExistence type="predicted"/>
<dbReference type="AlphaFoldDB" id="A0AAV4V2U3"/>
<name>A0AAV4V2U3_CAEEX</name>
<accession>A0AAV4V2U3</accession>
<reference evidence="1 2" key="1">
    <citation type="submission" date="2021-06" db="EMBL/GenBank/DDBJ databases">
        <title>Caerostris extrusa draft genome.</title>
        <authorList>
            <person name="Kono N."/>
            <person name="Arakawa K."/>
        </authorList>
    </citation>
    <scope>NUCLEOTIDE SEQUENCE [LARGE SCALE GENOMIC DNA]</scope>
</reference>
<gene>
    <name evidence="1" type="primary">AVEN_71404_1</name>
    <name evidence="1" type="ORF">CEXT_190431</name>
</gene>
<sequence length="107" mass="12679">MVMRNATCGRTLNDLSMLLDWLVSRLLDFENLGRTQQKYSDFLIPLVESCLPETILIARERSRAKSDKKDGERSLQSLMGFYRKMFLERKWWCLLAPDFELTTRKEI</sequence>
<protein>
    <submittedName>
        <fullName evidence="1">Uncharacterized protein</fullName>
    </submittedName>
</protein>
<organism evidence="1 2">
    <name type="scientific">Caerostris extrusa</name>
    <name type="common">Bark spider</name>
    <name type="synonym">Caerostris bankana</name>
    <dbReference type="NCBI Taxonomy" id="172846"/>
    <lineage>
        <taxon>Eukaryota</taxon>
        <taxon>Metazoa</taxon>
        <taxon>Ecdysozoa</taxon>
        <taxon>Arthropoda</taxon>
        <taxon>Chelicerata</taxon>
        <taxon>Arachnida</taxon>
        <taxon>Araneae</taxon>
        <taxon>Araneomorphae</taxon>
        <taxon>Entelegynae</taxon>
        <taxon>Araneoidea</taxon>
        <taxon>Araneidae</taxon>
        <taxon>Caerostris</taxon>
    </lineage>
</organism>
<dbReference type="Proteomes" id="UP001054945">
    <property type="component" value="Unassembled WGS sequence"/>
</dbReference>
<evidence type="ECO:0000313" key="2">
    <source>
        <dbReference type="Proteomes" id="UP001054945"/>
    </source>
</evidence>
<evidence type="ECO:0000313" key="1">
    <source>
        <dbReference type="EMBL" id="GIY64466.1"/>
    </source>
</evidence>